<reference evidence="3" key="2">
    <citation type="submission" date="2021-08" db="EMBL/GenBank/DDBJ databases">
        <authorList>
            <person name="Gostincar C."/>
            <person name="Sun X."/>
            <person name="Song Z."/>
            <person name="Gunde-Cimerman N."/>
        </authorList>
    </citation>
    <scope>NUCLEOTIDE SEQUENCE</scope>
    <source>
        <strain evidence="3">EXF-9911</strain>
    </source>
</reference>
<feature type="signal peptide" evidence="2">
    <location>
        <begin position="1"/>
        <end position="20"/>
    </location>
</feature>
<protein>
    <submittedName>
        <fullName evidence="3">Uncharacterized protein</fullName>
    </submittedName>
</protein>
<evidence type="ECO:0000256" key="1">
    <source>
        <dbReference type="SAM" id="MobiDB-lite"/>
    </source>
</evidence>
<dbReference type="Proteomes" id="UP000779574">
    <property type="component" value="Unassembled WGS sequence"/>
</dbReference>
<sequence>MHIAGPTLLLALATGSTVSAAVVSQSTTCGTAASAKISSSVSSQVSSSVSSRVAASVSSKVAASVSASVAAQVASSISSQLAAKTSLKSSAKVSSTSKKTSTSTSAKSSTKLSTSSQAISRSSSTIKTSVKTSLQTSQKSSSTSKTSSKVLTSSTISSKSSSISQTSAKASPKSSSTSSLAPIPTDPTKVDYQLAPIPDFQDADKFSIDEGPYAESAHFRLYGQDNDNTTIGLQHLEGTWDCYVNKLGWRSSGLSTSNTDGRPPYYKTNYFIIDNLVQYGFSGRTYQLFDNTGAGFVVVDSNYITQVGVMSHEYGHVLSMAEPAWWNQQNTFGWAETLGNFVAETYRSDLCADSRARANDTTGTGGTALQPFMVIGQSYRTMVEPTNNYFAWPFLSYLTYNLDNYSGFGADTMRTIFNTYNAKANETPFHTINRMAVSAGTTVQNLVGRYWARMAFADYGNPVAQNYFRYLQPTLDYNNTFAAGNNKYQVYPERAPRYFGSSIIPLNNLNSSVTATVTAQTAYTAYLVVQSVNVGIRFGNKYGDIRYIELVNTSGQGGIVKTASTDIANGELAMLVVANTPDKLLMYDATQAATGPASVGMDFTFTLDGATN</sequence>
<feature type="chain" id="PRO_5040280053" evidence="2">
    <location>
        <begin position="21"/>
        <end position="612"/>
    </location>
</feature>
<dbReference type="OrthoDB" id="5319191at2759"/>
<reference evidence="3" key="1">
    <citation type="journal article" date="2021" name="J Fungi (Basel)">
        <title>Virulence traits and population genomics of the black yeast Aureobasidium melanogenum.</title>
        <authorList>
            <person name="Cernosa A."/>
            <person name="Sun X."/>
            <person name="Gostincar C."/>
            <person name="Fang C."/>
            <person name="Gunde-Cimerman N."/>
            <person name="Song Z."/>
        </authorList>
    </citation>
    <scope>NUCLEOTIDE SEQUENCE</scope>
    <source>
        <strain evidence="3">EXF-9911</strain>
    </source>
</reference>
<evidence type="ECO:0000313" key="3">
    <source>
        <dbReference type="EMBL" id="KAG9685238.1"/>
    </source>
</evidence>
<feature type="region of interest" description="Disordered" evidence="1">
    <location>
        <begin position="92"/>
        <end position="114"/>
    </location>
</feature>
<dbReference type="Pfam" id="PF19527">
    <property type="entry name" value="DUF6055"/>
    <property type="match status" value="1"/>
</dbReference>
<dbReference type="AlphaFoldDB" id="A0A9P8J311"/>
<comment type="caution">
    <text evidence="3">The sequence shown here is derived from an EMBL/GenBank/DDBJ whole genome shotgun (WGS) entry which is preliminary data.</text>
</comment>
<feature type="compositionally biased region" description="Low complexity" evidence="1">
    <location>
        <begin position="161"/>
        <end position="183"/>
    </location>
</feature>
<dbReference type="EMBL" id="JAHFXF010000585">
    <property type="protein sequence ID" value="KAG9685238.1"/>
    <property type="molecule type" value="Genomic_DNA"/>
</dbReference>
<name>A0A9P8J311_AURME</name>
<dbReference type="InterPro" id="IPR045690">
    <property type="entry name" value="DUF6055"/>
</dbReference>
<evidence type="ECO:0000313" key="4">
    <source>
        <dbReference type="Proteomes" id="UP000779574"/>
    </source>
</evidence>
<evidence type="ECO:0000256" key="2">
    <source>
        <dbReference type="SAM" id="SignalP"/>
    </source>
</evidence>
<proteinExistence type="predicted"/>
<gene>
    <name evidence="3" type="ORF">KCU76_g11848</name>
</gene>
<feature type="non-terminal residue" evidence="3">
    <location>
        <position position="612"/>
    </location>
</feature>
<accession>A0A9P8J311</accession>
<feature type="region of interest" description="Disordered" evidence="1">
    <location>
        <begin position="127"/>
        <end position="148"/>
    </location>
</feature>
<feature type="region of interest" description="Disordered" evidence="1">
    <location>
        <begin position="161"/>
        <end position="192"/>
    </location>
</feature>
<organism evidence="3 4">
    <name type="scientific">Aureobasidium melanogenum</name>
    <name type="common">Aureobasidium pullulans var. melanogenum</name>
    <dbReference type="NCBI Taxonomy" id="46634"/>
    <lineage>
        <taxon>Eukaryota</taxon>
        <taxon>Fungi</taxon>
        <taxon>Dikarya</taxon>
        <taxon>Ascomycota</taxon>
        <taxon>Pezizomycotina</taxon>
        <taxon>Dothideomycetes</taxon>
        <taxon>Dothideomycetidae</taxon>
        <taxon>Dothideales</taxon>
        <taxon>Saccotheciaceae</taxon>
        <taxon>Aureobasidium</taxon>
    </lineage>
</organism>
<keyword evidence="2" id="KW-0732">Signal</keyword>